<keyword evidence="5" id="KW-1185">Reference proteome</keyword>
<dbReference type="SUPFAM" id="SSF53335">
    <property type="entry name" value="S-adenosyl-L-methionine-dependent methyltransferases"/>
    <property type="match status" value="1"/>
</dbReference>
<dbReference type="PATRIC" id="fig|1544798.3.peg.2439"/>
<dbReference type="PANTHER" id="PTHR43861:SF1">
    <property type="entry name" value="TRANS-ACONITATE 2-METHYLTRANSFERASE"/>
    <property type="match status" value="1"/>
</dbReference>
<evidence type="ECO:0000313" key="4">
    <source>
        <dbReference type="EMBL" id="KJF43698.1"/>
    </source>
</evidence>
<dbReference type="AlphaFoldDB" id="A0A0D8JD31"/>
<dbReference type="STRING" id="1544798.LH29_11415"/>
<comment type="caution">
    <text evidence="4">The sequence shown here is derived from an EMBL/GenBank/DDBJ whole genome shotgun (WGS) entry which is preliminary data.</text>
</comment>
<dbReference type="OrthoDB" id="8385759at2"/>
<dbReference type="Gene3D" id="3.40.50.150">
    <property type="entry name" value="Vaccinia Virus protein VP39"/>
    <property type="match status" value="1"/>
</dbReference>
<accession>A0A0D8JD31</accession>
<dbReference type="GO" id="GO:0032259">
    <property type="term" value="P:methylation"/>
    <property type="evidence" value="ECO:0007669"/>
    <property type="project" value="UniProtKB-KW"/>
</dbReference>
<protein>
    <submittedName>
        <fullName evidence="4">Methyltransferase type 12</fullName>
    </submittedName>
</protein>
<dbReference type="GO" id="GO:0008168">
    <property type="term" value="F:methyltransferase activity"/>
    <property type="evidence" value="ECO:0007669"/>
    <property type="project" value="UniProtKB-KW"/>
</dbReference>
<sequence length="262" mass="30030">MDYININKKLWNQKTDVHYKSDFYDVEAFVKGKDSLNPIELDLLGNIEGKKILHLQCHFGQDTISLARHGAKATGVDFSEKAIEKARELNEQVGTNAQFIQSDVYKLPEVLDEKFDIVYTSYGVIGWLPDMIKWAAIIEHFLKPGGQLVFVEFHPIVWMFSYDFKRVEFDYMESDAIVEELEGTYTNNDAPIKGKSVCWNHGLSTVIDSLIKAGLTITDFKEYNYSPYNCLENLVEVEKGKYKIKGLENKFPLVYSVKAVKS</sequence>
<dbReference type="CDD" id="cd02440">
    <property type="entry name" value="AdoMet_MTases"/>
    <property type="match status" value="1"/>
</dbReference>
<dbReference type="PANTHER" id="PTHR43861">
    <property type="entry name" value="TRANS-ACONITATE 2-METHYLTRANSFERASE-RELATED"/>
    <property type="match status" value="1"/>
</dbReference>
<dbReference type="RefSeq" id="WP_045029549.1">
    <property type="nucleotide sequence ID" value="NZ_JRHC01000002.1"/>
</dbReference>
<keyword evidence="2 4" id="KW-0808">Transferase</keyword>
<dbReference type="Pfam" id="PF13649">
    <property type="entry name" value="Methyltransf_25"/>
    <property type="match status" value="1"/>
</dbReference>
<evidence type="ECO:0000313" key="5">
    <source>
        <dbReference type="Proteomes" id="UP000032544"/>
    </source>
</evidence>
<keyword evidence="1 4" id="KW-0489">Methyltransferase</keyword>
<evidence type="ECO:0000256" key="2">
    <source>
        <dbReference type="ARBA" id="ARBA00022679"/>
    </source>
</evidence>
<proteinExistence type="predicted"/>
<feature type="domain" description="Methyltransferase" evidence="3">
    <location>
        <begin position="52"/>
        <end position="146"/>
    </location>
</feature>
<dbReference type="InterPro" id="IPR041698">
    <property type="entry name" value="Methyltransf_25"/>
</dbReference>
<dbReference type="Proteomes" id="UP000032544">
    <property type="component" value="Unassembled WGS sequence"/>
</dbReference>
<gene>
    <name evidence="4" type="ORF">LH29_11415</name>
</gene>
<dbReference type="EMBL" id="JRHC01000002">
    <property type="protein sequence ID" value="KJF43698.1"/>
    <property type="molecule type" value="Genomic_DNA"/>
</dbReference>
<reference evidence="4 5" key="1">
    <citation type="submission" date="2014-09" db="EMBL/GenBank/DDBJ databases">
        <title>Draft Genome Sequence of Draconibacterium sp. JN14CK-3.</title>
        <authorList>
            <person name="Dong C."/>
            <person name="Lai Q."/>
            <person name="Shao Z."/>
        </authorList>
    </citation>
    <scope>NUCLEOTIDE SEQUENCE [LARGE SCALE GENOMIC DNA]</scope>
    <source>
        <strain evidence="4 5">JN14CK-3</strain>
    </source>
</reference>
<evidence type="ECO:0000259" key="3">
    <source>
        <dbReference type="Pfam" id="PF13649"/>
    </source>
</evidence>
<organism evidence="4 5">
    <name type="scientific">Draconibacterium sediminis</name>
    <dbReference type="NCBI Taxonomy" id="1544798"/>
    <lineage>
        <taxon>Bacteria</taxon>
        <taxon>Pseudomonadati</taxon>
        <taxon>Bacteroidota</taxon>
        <taxon>Bacteroidia</taxon>
        <taxon>Marinilabiliales</taxon>
        <taxon>Prolixibacteraceae</taxon>
        <taxon>Draconibacterium</taxon>
    </lineage>
</organism>
<evidence type="ECO:0000256" key="1">
    <source>
        <dbReference type="ARBA" id="ARBA00022603"/>
    </source>
</evidence>
<dbReference type="InterPro" id="IPR029063">
    <property type="entry name" value="SAM-dependent_MTases_sf"/>
</dbReference>
<name>A0A0D8JD31_9BACT</name>